<dbReference type="Pfam" id="PF08352">
    <property type="entry name" value="oligo_HPY"/>
    <property type="match status" value="1"/>
</dbReference>
<comment type="caution">
    <text evidence="7">The sequence shown here is derived from an EMBL/GenBank/DDBJ whole genome shotgun (WGS) entry which is preliminary data.</text>
</comment>
<dbReference type="SMART" id="SM00382">
    <property type="entry name" value="AAA"/>
    <property type="match status" value="1"/>
</dbReference>
<evidence type="ECO:0000256" key="5">
    <source>
        <dbReference type="SAM" id="MobiDB-lite"/>
    </source>
</evidence>
<evidence type="ECO:0000256" key="2">
    <source>
        <dbReference type="ARBA" id="ARBA00022448"/>
    </source>
</evidence>
<evidence type="ECO:0000313" key="8">
    <source>
        <dbReference type="Proteomes" id="UP000295371"/>
    </source>
</evidence>
<name>A0A4R7J9F6_9ACTN</name>
<dbReference type="Proteomes" id="UP000295371">
    <property type="component" value="Unassembled WGS sequence"/>
</dbReference>
<dbReference type="InterPro" id="IPR050319">
    <property type="entry name" value="ABC_transp_ATP-bind"/>
</dbReference>
<dbReference type="Gene3D" id="3.40.50.300">
    <property type="entry name" value="P-loop containing nucleotide triphosphate hydrolases"/>
    <property type="match status" value="1"/>
</dbReference>
<evidence type="ECO:0000259" key="6">
    <source>
        <dbReference type="PROSITE" id="PS50893"/>
    </source>
</evidence>
<feature type="region of interest" description="Disordered" evidence="5">
    <location>
        <begin position="1"/>
        <end position="33"/>
    </location>
</feature>
<dbReference type="InterPro" id="IPR003439">
    <property type="entry name" value="ABC_transporter-like_ATP-bd"/>
</dbReference>
<feature type="compositionally biased region" description="Polar residues" evidence="5">
    <location>
        <begin position="8"/>
        <end position="17"/>
    </location>
</feature>
<accession>A0A4R7J9F6</accession>
<keyword evidence="4 7" id="KW-0067">ATP-binding</keyword>
<dbReference type="GO" id="GO:0015833">
    <property type="term" value="P:peptide transport"/>
    <property type="evidence" value="ECO:0007669"/>
    <property type="project" value="InterPro"/>
</dbReference>
<evidence type="ECO:0000256" key="1">
    <source>
        <dbReference type="ARBA" id="ARBA00005417"/>
    </source>
</evidence>
<protein>
    <submittedName>
        <fullName evidence="7">Peptide/nickel transport system ATP-binding protein/oligopeptide transport system ATP-binding protein</fullName>
    </submittedName>
</protein>
<evidence type="ECO:0000256" key="4">
    <source>
        <dbReference type="ARBA" id="ARBA00022840"/>
    </source>
</evidence>
<evidence type="ECO:0000313" key="7">
    <source>
        <dbReference type="EMBL" id="TDT33934.1"/>
    </source>
</evidence>
<dbReference type="GO" id="GO:0005524">
    <property type="term" value="F:ATP binding"/>
    <property type="evidence" value="ECO:0007669"/>
    <property type="project" value="UniProtKB-KW"/>
</dbReference>
<dbReference type="InterPro" id="IPR017871">
    <property type="entry name" value="ABC_transporter-like_CS"/>
</dbReference>
<dbReference type="AlphaFoldDB" id="A0A4R7J9F6"/>
<feature type="domain" description="ABC transporter" evidence="6">
    <location>
        <begin position="37"/>
        <end position="288"/>
    </location>
</feature>
<dbReference type="PANTHER" id="PTHR43776">
    <property type="entry name" value="TRANSPORT ATP-BINDING PROTEIN"/>
    <property type="match status" value="1"/>
</dbReference>
<dbReference type="OrthoDB" id="5357528at2"/>
<dbReference type="GO" id="GO:0016887">
    <property type="term" value="F:ATP hydrolysis activity"/>
    <property type="evidence" value="ECO:0007669"/>
    <property type="project" value="InterPro"/>
</dbReference>
<dbReference type="InterPro" id="IPR013563">
    <property type="entry name" value="Oligopep_ABC_C"/>
</dbReference>
<organism evidence="7 8">
    <name type="scientific">Naumannella halotolerans</name>
    <dbReference type="NCBI Taxonomy" id="993414"/>
    <lineage>
        <taxon>Bacteria</taxon>
        <taxon>Bacillati</taxon>
        <taxon>Actinomycetota</taxon>
        <taxon>Actinomycetes</taxon>
        <taxon>Propionibacteriales</taxon>
        <taxon>Propionibacteriaceae</taxon>
        <taxon>Naumannella</taxon>
    </lineage>
</organism>
<dbReference type="GO" id="GO:0055085">
    <property type="term" value="P:transmembrane transport"/>
    <property type="evidence" value="ECO:0007669"/>
    <property type="project" value="UniProtKB-ARBA"/>
</dbReference>
<dbReference type="Pfam" id="PF00005">
    <property type="entry name" value="ABC_tran"/>
    <property type="match status" value="1"/>
</dbReference>
<dbReference type="CDD" id="cd03257">
    <property type="entry name" value="ABC_NikE_OppD_transporters"/>
    <property type="match status" value="1"/>
</dbReference>
<dbReference type="PANTHER" id="PTHR43776:SF7">
    <property type="entry name" value="D,D-DIPEPTIDE TRANSPORT ATP-BINDING PROTEIN DDPF-RELATED"/>
    <property type="match status" value="1"/>
</dbReference>
<proteinExistence type="inferred from homology"/>
<sequence length="306" mass="33286">MSDPEPTASAQDPTAQEPTAAAPGRASVATPESDPVLEIRHLVKTYPVGRGLFGRARGEIPAVQDVSLTLQRGRTLGVVGESGSGKSTVAKILVGVEKPTSGQVLLEGSDITAMTRSDRHALRNKVQMIFQDPYTSLNPRMSVGDIIGEAYTLHPDAVGPAGKRASVDEMLELVGLSPDHRHRYPHQFSGGQRQRIGIARALAVKPEVLICDEPVSALDVSIQGQVINLLRRLQRELGLTYLFIAHDLAVVRSIAHEVAVMHRGKVVESGPRDQLYDTPAHDYTKSLLAAVPEPDPRRRRRPIVRR</sequence>
<keyword evidence="3" id="KW-0547">Nucleotide-binding</keyword>
<dbReference type="FunFam" id="3.40.50.300:FF:000016">
    <property type="entry name" value="Oligopeptide ABC transporter ATP-binding component"/>
    <property type="match status" value="1"/>
</dbReference>
<reference evidence="7 8" key="1">
    <citation type="submission" date="2019-03" db="EMBL/GenBank/DDBJ databases">
        <title>Genomic Encyclopedia of Archaeal and Bacterial Type Strains, Phase II (KMG-II): from individual species to whole genera.</title>
        <authorList>
            <person name="Goeker M."/>
        </authorList>
    </citation>
    <scope>NUCLEOTIDE SEQUENCE [LARGE SCALE GENOMIC DNA]</scope>
    <source>
        <strain evidence="7 8">DSM 24323</strain>
    </source>
</reference>
<keyword evidence="2" id="KW-0813">Transport</keyword>
<keyword evidence="8" id="KW-1185">Reference proteome</keyword>
<evidence type="ECO:0000256" key="3">
    <source>
        <dbReference type="ARBA" id="ARBA00022741"/>
    </source>
</evidence>
<dbReference type="RefSeq" id="WP_133754372.1">
    <property type="nucleotide sequence ID" value="NZ_SOAW01000001.1"/>
</dbReference>
<dbReference type="InterPro" id="IPR027417">
    <property type="entry name" value="P-loop_NTPase"/>
</dbReference>
<dbReference type="PROSITE" id="PS00211">
    <property type="entry name" value="ABC_TRANSPORTER_1"/>
    <property type="match status" value="1"/>
</dbReference>
<comment type="similarity">
    <text evidence="1">Belongs to the ABC transporter superfamily.</text>
</comment>
<gene>
    <name evidence="7" type="ORF">CLV29_1570</name>
</gene>
<dbReference type="EMBL" id="SOAW01000001">
    <property type="protein sequence ID" value="TDT33934.1"/>
    <property type="molecule type" value="Genomic_DNA"/>
</dbReference>
<dbReference type="SUPFAM" id="SSF52540">
    <property type="entry name" value="P-loop containing nucleoside triphosphate hydrolases"/>
    <property type="match status" value="1"/>
</dbReference>
<dbReference type="InterPro" id="IPR003593">
    <property type="entry name" value="AAA+_ATPase"/>
</dbReference>
<dbReference type="PROSITE" id="PS50893">
    <property type="entry name" value="ABC_TRANSPORTER_2"/>
    <property type="match status" value="1"/>
</dbReference>